<evidence type="ECO:0000313" key="3">
    <source>
        <dbReference type="Proteomes" id="UP000585050"/>
    </source>
</evidence>
<protein>
    <recommendedName>
        <fullName evidence="1">DUF5723 domain-containing protein</fullName>
    </recommendedName>
</protein>
<dbReference type="Proteomes" id="UP000585050">
    <property type="component" value="Unassembled WGS sequence"/>
</dbReference>
<proteinExistence type="predicted"/>
<accession>A0A7X8SHX6</accession>
<dbReference type="AlphaFoldDB" id="A0A7X8SHX6"/>
<reference evidence="2 3" key="1">
    <citation type="submission" date="2020-04" db="EMBL/GenBank/DDBJ databases">
        <title>Flammeovirga sp. SR4, a novel species isolated from seawater.</title>
        <authorList>
            <person name="Wang X."/>
        </authorList>
    </citation>
    <scope>NUCLEOTIDE SEQUENCE [LARGE SCALE GENOMIC DNA]</scope>
    <source>
        <strain evidence="2 3">SR4</strain>
    </source>
</reference>
<dbReference type="InterPro" id="IPR043781">
    <property type="entry name" value="DUF5723"/>
</dbReference>
<evidence type="ECO:0000313" key="2">
    <source>
        <dbReference type="EMBL" id="NLR90535.1"/>
    </source>
</evidence>
<dbReference type="Pfam" id="PF18990">
    <property type="entry name" value="DUF5723"/>
    <property type="match status" value="1"/>
</dbReference>
<keyword evidence="3" id="KW-1185">Reference proteome</keyword>
<feature type="domain" description="DUF5723" evidence="1">
    <location>
        <begin position="45"/>
        <end position="428"/>
    </location>
</feature>
<dbReference type="EMBL" id="JABAIL010000002">
    <property type="protein sequence ID" value="NLR90535.1"/>
    <property type="molecule type" value="Genomic_DNA"/>
</dbReference>
<comment type="caution">
    <text evidence="2">The sequence shown here is derived from an EMBL/GenBank/DDBJ whole genome shotgun (WGS) entry which is preliminary data.</text>
</comment>
<name>A0A7X8SHX6_9BACT</name>
<sequence>MNFKVHYLYYFIFLVTLGFQQKAFGQEEYMLYFMKDMPQSSQLNPAHKSVYKTSIVLPSCYANAESTVFSYNHIFTKGEYTQNIDLEKLFQNLKNQNIIEGNAALDVFGIYITSDKVSLNFFIREKLNSFSYIDSDLGELLSKGTAHPDNLGQVFNLNPTLEVSHYREYGMGFNYNIKDRVTIGFNAKYLSGIGNIKMNSADITIQTIDASNYPIVIGVQGPINTTGLTNIFDASGNFDSDGILAYLAGGAGHGYSFDFGITYQHTDNWLFEFAATNIGQIHWRNGRRDYELGADSYNSFRLEGATPNDLFSNNSENISNAQYDSISALFDMHVMDSQEQIDYTTTLPLNVNGAASYDFGHKFIIGATVGFSYYEEYFNPKVSVSMNKRFADFIGLGVSYSADKSGINKIGAAVTVGFPGLKAYAMSDDVVKIISDWQEAQSLGIRFGINLNFGYVKKNYLNKKKTRASQIMEAKW</sequence>
<dbReference type="RefSeq" id="WP_168881261.1">
    <property type="nucleotide sequence ID" value="NZ_JABAIL010000002.1"/>
</dbReference>
<organism evidence="2 3">
    <name type="scientific">Flammeovirga agarivorans</name>
    <dbReference type="NCBI Taxonomy" id="2726742"/>
    <lineage>
        <taxon>Bacteria</taxon>
        <taxon>Pseudomonadati</taxon>
        <taxon>Bacteroidota</taxon>
        <taxon>Cytophagia</taxon>
        <taxon>Cytophagales</taxon>
        <taxon>Flammeovirgaceae</taxon>
        <taxon>Flammeovirga</taxon>
    </lineage>
</organism>
<evidence type="ECO:0000259" key="1">
    <source>
        <dbReference type="Pfam" id="PF18990"/>
    </source>
</evidence>
<gene>
    <name evidence="2" type="ORF">HGP29_04925</name>
</gene>